<dbReference type="InterPro" id="IPR010982">
    <property type="entry name" value="Lambda_DNA-bd_dom_sf"/>
</dbReference>
<dbReference type="Pfam" id="PF01381">
    <property type="entry name" value="HTH_3"/>
    <property type="match status" value="1"/>
</dbReference>
<sequence length="99" mass="11223">MRESKGPAIHPGEILRELYLEPLSLTPYALAKTLRIPRTRLERIVAEKVGISADTALRLAKHFRTSPEFWLNLQAAYDLKREAELLKDELAQIEEVAAA</sequence>
<proteinExistence type="predicted"/>
<evidence type="ECO:0000313" key="4">
    <source>
        <dbReference type="Proteomes" id="UP000759443"/>
    </source>
</evidence>
<organism evidence="3 4">
    <name type="scientific">Rhizobium halophytocola</name>
    <dbReference type="NCBI Taxonomy" id="735519"/>
    <lineage>
        <taxon>Bacteria</taxon>
        <taxon>Pseudomonadati</taxon>
        <taxon>Pseudomonadota</taxon>
        <taxon>Alphaproteobacteria</taxon>
        <taxon>Hyphomicrobiales</taxon>
        <taxon>Rhizobiaceae</taxon>
        <taxon>Rhizobium/Agrobacterium group</taxon>
        <taxon>Rhizobium</taxon>
    </lineage>
</organism>
<protein>
    <submittedName>
        <fullName evidence="3">Addiction module HigA family antidote</fullName>
    </submittedName>
</protein>
<evidence type="ECO:0000259" key="2">
    <source>
        <dbReference type="PROSITE" id="PS50943"/>
    </source>
</evidence>
<dbReference type="PANTHER" id="PTHR36924">
    <property type="entry name" value="ANTITOXIN HIGA-1"/>
    <property type="match status" value="1"/>
</dbReference>
<keyword evidence="4" id="KW-1185">Reference proteome</keyword>
<feature type="domain" description="HTH cro/C1-type" evidence="2">
    <location>
        <begin position="15"/>
        <end position="70"/>
    </location>
</feature>
<dbReference type="InterPro" id="IPR001387">
    <property type="entry name" value="Cro/C1-type_HTH"/>
</dbReference>
<reference evidence="3 4" key="1">
    <citation type="submission" date="2021-03" db="EMBL/GenBank/DDBJ databases">
        <title>Genomic Encyclopedia of Type Strains, Phase IV (KMG-IV): sequencing the most valuable type-strain genomes for metagenomic binning, comparative biology and taxonomic classification.</title>
        <authorList>
            <person name="Goeker M."/>
        </authorList>
    </citation>
    <scope>NUCLEOTIDE SEQUENCE [LARGE SCALE GENOMIC DNA]</scope>
    <source>
        <strain evidence="3 4">DSM 21600</strain>
    </source>
</reference>
<gene>
    <name evidence="3" type="ORF">J2Z17_003340</name>
</gene>
<dbReference type="InterPro" id="IPR013430">
    <property type="entry name" value="Toxin_antidote_HigA"/>
</dbReference>
<accession>A0ABS4E1R8</accession>
<dbReference type="CDD" id="cd00093">
    <property type="entry name" value="HTH_XRE"/>
    <property type="match status" value="1"/>
</dbReference>
<keyword evidence="1" id="KW-0238">DNA-binding</keyword>
<evidence type="ECO:0000313" key="3">
    <source>
        <dbReference type="EMBL" id="MBP1851888.1"/>
    </source>
</evidence>
<evidence type="ECO:0000256" key="1">
    <source>
        <dbReference type="ARBA" id="ARBA00023125"/>
    </source>
</evidence>
<dbReference type="Gene3D" id="1.10.260.40">
    <property type="entry name" value="lambda repressor-like DNA-binding domains"/>
    <property type="match status" value="1"/>
</dbReference>
<dbReference type="EMBL" id="JAGGJU010000009">
    <property type="protein sequence ID" value="MBP1851888.1"/>
    <property type="molecule type" value="Genomic_DNA"/>
</dbReference>
<dbReference type="RefSeq" id="WP_209946736.1">
    <property type="nucleotide sequence ID" value="NZ_JAGGJU010000009.1"/>
</dbReference>
<dbReference type="NCBIfam" id="TIGR02607">
    <property type="entry name" value="antidote_HigA"/>
    <property type="match status" value="1"/>
</dbReference>
<dbReference type="SMART" id="SM00530">
    <property type="entry name" value="HTH_XRE"/>
    <property type="match status" value="1"/>
</dbReference>
<dbReference type="Proteomes" id="UP000759443">
    <property type="component" value="Unassembled WGS sequence"/>
</dbReference>
<name>A0ABS4E1R8_9HYPH</name>
<dbReference type="SUPFAM" id="SSF47413">
    <property type="entry name" value="lambda repressor-like DNA-binding domains"/>
    <property type="match status" value="1"/>
</dbReference>
<dbReference type="PROSITE" id="PS50943">
    <property type="entry name" value="HTH_CROC1"/>
    <property type="match status" value="1"/>
</dbReference>
<comment type="caution">
    <text evidence="3">The sequence shown here is derived from an EMBL/GenBank/DDBJ whole genome shotgun (WGS) entry which is preliminary data.</text>
</comment>
<dbReference type="PANTHER" id="PTHR36924:SF1">
    <property type="entry name" value="ANTITOXIN HIGA-1"/>
    <property type="match status" value="1"/>
</dbReference>